<feature type="chain" id="PRO_5038463654" description="PknH-like extracellular domain-containing protein" evidence="2">
    <location>
        <begin position="40"/>
        <end position="265"/>
    </location>
</feature>
<keyword evidence="2" id="KW-0732">Signal</keyword>
<evidence type="ECO:0000256" key="2">
    <source>
        <dbReference type="SAM" id="SignalP"/>
    </source>
</evidence>
<evidence type="ECO:0000313" key="4">
    <source>
        <dbReference type="EMBL" id="AQS22369.1"/>
    </source>
</evidence>
<reference evidence="4" key="1">
    <citation type="submission" date="2016-12" db="EMBL/GenBank/DDBJ databases">
        <title>Complete plasmid sequence carrying type IV-like and type VII secretion systems from an atypical mycobacteria strain.</title>
        <authorList>
            <person name="Morgado S."/>
            <person name="Marin M."/>
            <person name="Fonseca E."/>
            <person name="Freitas F."/>
            <person name="Vicente A.C."/>
        </authorList>
    </citation>
    <scope>NUCLEOTIDE SEQUENCE</scope>
    <source>
        <strain evidence="4">CBMA 213</strain>
        <plasmid evidence="4">pCBMA213_2</plasmid>
    </source>
</reference>
<gene>
    <name evidence="4" type="ORF">pCBMA213_2_00005</name>
</gene>
<proteinExistence type="predicted"/>
<protein>
    <recommendedName>
        <fullName evidence="3">PknH-like extracellular domain-containing protein</fullName>
    </recommendedName>
</protein>
<organism evidence="4">
    <name type="scientific">Mycolicibacterium sp. CBMA 213</name>
    <dbReference type="NCBI Taxonomy" id="1968788"/>
    <lineage>
        <taxon>Bacteria</taxon>
        <taxon>Bacillati</taxon>
        <taxon>Actinomycetota</taxon>
        <taxon>Actinomycetes</taxon>
        <taxon>Mycobacteriales</taxon>
        <taxon>Mycobacteriaceae</taxon>
        <taxon>Mycolicibacterium</taxon>
    </lineage>
</organism>
<name>A0A1S6GKH3_9MYCO</name>
<feature type="signal peptide" evidence="2">
    <location>
        <begin position="1"/>
        <end position="39"/>
    </location>
</feature>
<evidence type="ECO:0000259" key="3">
    <source>
        <dbReference type="Pfam" id="PF14032"/>
    </source>
</evidence>
<feature type="region of interest" description="Disordered" evidence="1">
    <location>
        <begin position="56"/>
        <end position="82"/>
    </location>
</feature>
<dbReference type="Pfam" id="PF14032">
    <property type="entry name" value="PknH_C"/>
    <property type="match status" value="1"/>
</dbReference>
<keyword evidence="4" id="KW-0614">Plasmid</keyword>
<dbReference type="EMBL" id="KY349138">
    <property type="protein sequence ID" value="AQS22369.1"/>
    <property type="molecule type" value="Genomic_DNA"/>
</dbReference>
<dbReference type="InterPro" id="IPR026954">
    <property type="entry name" value="PknH-like_Extracell"/>
</dbReference>
<dbReference type="RefSeq" id="WP_155909853.1">
    <property type="nucleotide sequence ID" value="NZ_MZMR01000015.1"/>
</dbReference>
<dbReference type="InterPro" id="IPR038232">
    <property type="entry name" value="PknH-like_Extracell_sf"/>
</dbReference>
<accession>A0A1S6GKH3</accession>
<evidence type="ECO:0000256" key="1">
    <source>
        <dbReference type="SAM" id="MobiDB-lite"/>
    </source>
</evidence>
<dbReference type="Gene3D" id="3.40.1000.70">
    <property type="entry name" value="PknH-like extracellular domain"/>
    <property type="match status" value="1"/>
</dbReference>
<feature type="domain" description="PknH-like extracellular" evidence="3">
    <location>
        <begin position="81"/>
        <end position="258"/>
    </location>
</feature>
<dbReference type="AlphaFoldDB" id="A0A1S6GKH3"/>
<geneLocation type="plasmid" evidence="4">
    <name>pCBMA213_2</name>
</geneLocation>
<sequence>MTTTAKTIRTITTRTSAAGRGTVVRLATAAVLASMAVTAAGGTAAAAPSAPLPTFTGYGNGNHDSTSGDTDNTNGGGGPTGSVLLSPKQVAAALGTGTLKEISTSSKLGDGAADVSPSSCISAYSPAESGAYKATPDTVAQNILADAKDETRISQAVVVMASKQDVAAQMKATVAQFKACAGVTLTAHEDGSDRKWALGDPELNADKTVLSIMQRSAEDGQSCERAVAGYRNAIIDVMACVTGSAHGQGVALANALSDQLSSQKA</sequence>
<feature type="compositionally biased region" description="Low complexity" evidence="1">
    <location>
        <begin position="62"/>
        <end position="73"/>
    </location>
</feature>